<accession>A0ABD3JDJ9</accession>
<evidence type="ECO:0000256" key="10">
    <source>
        <dbReference type="ARBA" id="ARBA00023170"/>
    </source>
</evidence>
<dbReference type="PANTHER" id="PTHR10585">
    <property type="entry name" value="ER LUMEN PROTEIN RETAINING RECEPTOR"/>
    <property type="match status" value="1"/>
</dbReference>
<keyword evidence="7" id="KW-0653">Protein transport</keyword>
<evidence type="ECO:0000256" key="11">
    <source>
        <dbReference type="SAM" id="Phobius"/>
    </source>
</evidence>
<dbReference type="AlphaFoldDB" id="A0ABD3JDJ9"/>
<evidence type="ECO:0000256" key="6">
    <source>
        <dbReference type="ARBA" id="ARBA00022892"/>
    </source>
</evidence>
<dbReference type="PRINTS" id="PR00660">
    <property type="entry name" value="ERLUMENR"/>
</dbReference>
<keyword evidence="13" id="KW-1185">Reference proteome</keyword>
<dbReference type="GO" id="GO:0005789">
    <property type="term" value="C:endoplasmic reticulum membrane"/>
    <property type="evidence" value="ECO:0007669"/>
    <property type="project" value="UniProtKB-SubCell"/>
</dbReference>
<evidence type="ECO:0008006" key="14">
    <source>
        <dbReference type="Google" id="ProtNLM"/>
    </source>
</evidence>
<dbReference type="Pfam" id="PF00810">
    <property type="entry name" value="ER_lumen_recept"/>
    <property type="match status" value="1"/>
</dbReference>
<gene>
    <name evidence="12" type="ORF">ACJRO7_030157</name>
</gene>
<evidence type="ECO:0000313" key="13">
    <source>
        <dbReference type="Proteomes" id="UP001634007"/>
    </source>
</evidence>
<name>A0ABD3JDJ9_EUCGL</name>
<evidence type="ECO:0000256" key="8">
    <source>
        <dbReference type="ARBA" id="ARBA00022989"/>
    </source>
</evidence>
<keyword evidence="5" id="KW-0256">Endoplasmic reticulum</keyword>
<protein>
    <recommendedName>
        <fullName evidence="14">ER lumen protein retaining receptor</fullName>
    </recommendedName>
</protein>
<dbReference type="GO" id="GO:0015031">
    <property type="term" value="P:protein transport"/>
    <property type="evidence" value="ECO:0007669"/>
    <property type="project" value="UniProtKB-KW"/>
</dbReference>
<comment type="caution">
    <text evidence="12">The sequence shown here is derived from an EMBL/GenBank/DDBJ whole genome shotgun (WGS) entry which is preliminary data.</text>
</comment>
<feature type="transmembrane region" description="Helical" evidence="11">
    <location>
        <begin position="135"/>
        <end position="154"/>
    </location>
</feature>
<evidence type="ECO:0000313" key="12">
    <source>
        <dbReference type="EMBL" id="KAL3725098.1"/>
    </source>
</evidence>
<dbReference type="PROSITE" id="PS51257">
    <property type="entry name" value="PROKAR_LIPOPROTEIN"/>
    <property type="match status" value="1"/>
</dbReference>
<keyword evidence="4 11" id="KW-0812">Transmembrane</keyword>
<feature type="transmembrane region" description="Helical" evidence="11">
    <location>
        <begin position="191"/>
        <end position="210"/>
    </location>
</feature>
<keyword evidence="6" id="KW-0931">ER-Golgi transport</keyword>
<evidence type="ECO:0000256" key="7">
    <source>
        <dbReference type="ARBA" id="ARBA00022927"/>
    </source>
</evidence>
<comment type="similarity">
    <text evidence="2">Belongs to the ERD2 family.</text>
</comment>
<dbReference type="InterPro" id="IPR000133">
    <property type="entry name" value="ER_ret_rcpt"/>
</dbReference>
<sequence length="268" mass="30642">MEKKNLPVVVWWLRRQPMKVKVTVVASLMVACLVALKLTVKNHGHFFVASELSHAVGLLVLGYKLIRQRTCSGLSLKTQELTAIFLVARFLSSTISEQNIHTVLDFVTLVSTAWVIYMMRVKLRATYAKDLDNFPIYYVVVPCIILAVLVHPYIPTSRHIEMPFAFAVYAEALAVLPQLRLMQNMKMIEPFAAHYVFALGVARFLAWAHWIIQTIDTRGAFFYLIGSSSFWFLAIFLAEVVQSFILVDFCYYYIKSFIEGQLVMTMPV</sequence>
<keyword evidence="3" id="KW-0813">Transport</keyword>
<evidence type="ECO:0000256" key="1">
    <source>
        <dbReference type="ARBA" id="ARBA00004477"/>
    </source>
</evidence>
<keyword evidence="8 11" id="KW-1133">Transmembrane helix</keyword>
<evidence type="ECO:0000256" key="5">
    <source>
        <dbReference type="ARBA" id="ARBA00022824"/>
    </source>
</evidence>
<evidence type="ECO:0000256" key="3">
    <source>
        <dbReference type="ARBA" id="ARBA00022448"/>
    </source>
</evidence>
<feature type="transmembrane region" description="Helical" evidence="11">
    <location>
        <begin position="20"/>
        <end position="40"/>
    </location>
</feature>
<evidence type="ECO:0000256" key="9">
    <source>
        <dbReference type="ARBA" id="ARBA00023136"/>
    </source>
</evidence>
<dbReference type="GO" id="GO:0016192">
    <property type="term" value="P:vesicle-mediated transport"/>
    <property type="evidence" value="ECO:0007669"/>
    <property type="project" value="UniProtKB-KW"/>
</dbReference>
<feature type="transmembrane region" description="Helical" evidence="11">
    <location>
        <begin position="102"/>
        <end position="123"/>
    </location>
</feature>
<comment type="subcellular location">
    <subcellularLocation>
        <location evidence="1">Endoplasmic reticulum membrane</location>
        <topology evidence="1">Multi-pass membrane protein</topology>
    </subcellularLocation>
</comment>
<dbReference type="EMBL" id="JBJKBG010000008">
    <property type="protein sequence ID" value="KAL3725098.1"/>
    <property type="molecule type" value="Genomic_DNA"/>
</dbReference>
<keyword evidence="9 11" id="KW-0472">Membrane</keyword>
<reference evidence="12 13" key="1">
    <citation type="submission" date="2024-11" db="EMBL/GenBank/DDBJ databases">
        <title>Chromosome-level genome assembly of Eucalyptus globulus Labill. provides insights into its genome evolution.</title>
        <authorList>
            <person name="Li X."/>
        </authorList>
    </citation>
    <scope>NUCLEOTIDE SEQUENCE [LARGE SCALE GENOMIC DNA]</scope>
    <source>
        <strain evidence="12">CL2024</strain>
        <tissue evidence="12">Fresh tender leaves</tissue>
    </source>
</reference>
<keyword evidence="10" id="KW-0675">Receptor</keyword>
<proteinExistence type="inferred from homology"/>
<feature type="transmembrane region" description="Helical" evidence="11">
    <location>
        <begin position="230"/>
        <end position="254"/>
    </location>
</feature>
<evidence type="ECO:0000256" key="4">
    <source>
        <dbReference type="ARBA" id="ARBA00022692"/>
    </source>
</evidence>
<dbReference type="Proteomes" id="UP001634007">
    <property type="component" value="Unassembled WGS sequence"/>
</dbReference>
<organism evidence="12 13">
    <name type="scientific">Eucalyptus globulus</name>
    <name type="common">Tasmanian blue gum</name>
    <dbReference type="NCBI Taxonomy" id="34317"/>
    <lineage>
        <taxon>Eukaryota</taxon>
        <taxon>Viridiplantae</taxon>
        <taxon>Streptophyta</taxon>
        <taxon>Embryophyta</taxon>
        <taxon>Tracheophyta</taxon>
        <taxon>Spermatophyta</taxon>
        <taxon>Magnoliopsida</taxon>
        <taxon>eudicotyledons</taxon>
        <taxon>Gunneridae</taxon>
        <taxon>Pentapetalae</taxon>
        <taxon>rosids</taxon>
        <taxon>malvids</taxon>
        <taxon>Myrtales</taxon>
        <taxon>Myrtaceae</taxon>
        <taxon>Myrtoideae</taxon>
        <taxon>Eucalypteae</taxon>
        <taxon>Eucalyptus</taxon>
    </lineage>
</organism>
<evidence type="ECO:0000256" key="2">
    <source>
        <dbReference type="ARBA" id="ARBA00010120"/>
    </source>
</evidence>